<dbReference type="InterPro" id="IPR002900">
    <property type="entry name" value="DUF38/FTH_CAE_spp"/>
</dbReference>
<dbReference type="InterPro" id="IPR040161">
    <property type="entry name" value="FB224"/>
</dbReference>
<evidence type="ECO:0000313" key="2">
    <source>
        <dbReference type="EMBL" id="PIC29971.1"/>
    </source>
</evidence>
<evidence type="ECO:0000259" key="1">
    <source>
        <dbReference type="PROSITE" id="PS50181"/>
    </source>
</evidence>
<dbReference type="OrthoDB" id="5887081at2759"/>
<dbReference type="InterPro" id="IPR036047">
    <property type="entry name" value="F-box-like_dom_sf"/>
</dbReference>
<dbReference type="Pfam" id="PF00646">
    <property type="entry name" value="F-box"/>
    <property type="match status" value="1"/>
</dbReference>
<dbReference type="GO" id="GO:0045087">
    <property type="term" value="P:innate immune response"/>
    <property type="evidence" value="ECO:0007669"/>
    <property type="project" value="TreeGrafter"/>
</dbReference>
<gene>
    <name evidence="2" type="primary">Cnig_chr_V.g21370</name>
    <name evidence="2" type="ORF">B9Z55_021370</name>
</gene>
<accession>A0A2G5TSB2</accession>
<dbReference type="AlphaFoldDB" id="A0A2G5TSB2"/>
<dbReference type="InterPro" id="IPR001810">
    <property type="entry name" value="F-box_dom"/>
</dbReference>
<evidence type="ECO:0000313" key="3">
    <source>
        <dbReference type="Proteomes" id="UP000230233"/>
    </source>
</evidence>
<dbReference type="SMART" id="SM00256">
    <property type="entry name" value="FBOX"/>
    <property type="match status" value="1"/>
</dbReference>
<name>A0A2G5TSB2_9PELO</name>
<comment type="caution">
    <text evidence="2">The sequence shown here is derived from an EMBL/GenBank/DDBJ whole genome shotgun (WGS) entry which is preliminary data.</text>
</comment>
<reference evidence="3" key="1">
    <citation type="submission" date="2017-10" db="EMBL/GenBank/DDBJ databases">
        <title>Rapid genome shrinkage in a self-fertile nematode reveals novel sperm competition proteins.</title>
        <authorList>
            <person name="Yin D."/>
            <person name="Schwarz E.M."/>
            <person name="Thomas C.G."/>
            <person name="Felde R.L."/>
            <person name="Korf I.F."/>
            <person name="Cutter A.D."/>
            <person name="Schartner C.M."/>
            <person name="Ralston E.J."/>
            <person name="Meyer B.J."/>
            <person name="Haag E.S."/>
        </authorList>
    </citation>
    <scope>NUCLEOTIDE SEQUENCE [LARGE SCALE GENOMIC DNA]</scope>
    <source>
        <strain evidence="3">JU1422</strain>
    </source>
</reference>
<dbReference type="PANTHER" id="PTHR23015">
    <property type="entry name" value="UNCHARACTERIZED C.ELEGANS PROTEIN"/>
    <property type="match status" value="1"/>
</dbReference>
<proteinExistence type="predicted"/>
<dbReference type="PROSITE" id="PS50181">
    <property type="entry name" value="FBOX"/>
    <property type="match status" value="1"/>
</dbReference>
<dbReference type="SUPFAM" id="SSF81383">
    <property type="entry name" value="F-box domain"/>
    <property type="match status" value="1"/>
</dbReference>
<keyword evidence="3" id="KW-1185">Reference proteome</keyword>
<dbReference type="Pfam" id="PF01827">
    <property type="entry name" value="FTH"/>
    <property type="match status" value="1"/>
</dbReference>
<feature type="domain" description="F-box" evidence="1">
    <location>
        <begin position="1"/>
        <end position="54"/>
    </location>
</feature>
<sequence>MATIIEMPELVLEKVIAFLDFKAVLTLRQVCHDFRNFIDDLNDSKLPDSKFQEIKFVSDDRRISFGLEESKKRFTCISYSKGQRSFCGKTEFFGYSNILNVAVRDMEMILKFQKTILERLQFEFHNVQLYGGSLVHTVPIKLSNMLQKLNRNVKTRTLSIKTNDPSPIMQILRFVDPGALKTIELSSLDGKMEIEIDEFAKTEQWKKAEGIYCGFNVLNLNLEDICHFSSCSITLNSITAQELDFLRKTFQNSNSSKLERCRFELRNFDEIDKMSNLWGPASIFGSGRTWYFRMKNSEEKILRIGNYIINYERFFRNFVTFDADELDNVPDEALVHDYNEN</sequence>
<dbReference type="CDD" id="cd22150">
    <property type="entry name" value="F-box_CeFBXA-like"/>
    <property type="match status" value="1"/>
</dbReference>
<dbReference type="EMBL" id="PDUG01000005">
    <property type="protein sequence ID" value="PIC29971.1"/>
    <property type="molecule type" value="Genomic_DNA"/>
</dbReference>
<dbReference type="PANTHER" id="PTHR23015:SF4">
    <property type="entry name" value="DUF38 DOMAIN-CONTAINING PROTEIN-RELATED"/>
    <property type="match status" value="1"/>
</dbReference>
<organism evidence="2 3">
    <name type="scientific">Caenorhabditis nigoni</name>
    <dbReference type="NCBI Taxonomy" id="1611254"/>
    <lineage>
        <taxon>Eukaryota</taxon>
        <taxon>Metazoa</taxon>
        <taxon>Ecdysozoa</taxon>
        <taxon>Nematoda</taxon>
        <taxon>Chromadorea</taxon>
        <taxon>Rhabditida</taxon>
        <taxon>Rhabditina</taxon>
        <taxon>Rhabditomorpha</taxon>
        <taxon>Rhabditoidea</taxon>
        <taxon>Rhabditidae</taxon>
        <taxon>Peloderinae</taxon>
        <taxon>Caenorhabditis</taxon>
    </lineage>
</organism>
<protein>
    <recommendedName>
        <fullName evidence="1">F-box domain-containing protein</fullName>
    </recommendedName>
</protein>
<dbReference type="Proteomes" id="UP000230233">
    <property type="component" value="Chromosome V"/>
</dbReference>